<comment type="caution">
    <text evidence="8">The sequence shown here is derived from an EMBL/GenBank/DDBJ whole genome shotgun (WGS) entry which is preliminary data.</text>
</comment>
<dbReference type="PANTHER" id="PTHR12677">
    <property type="entry name" value="GOLGI APPARATUS MEMBRANE PROTEIN TVP38-RELATED"/>
    <property type="match status" value="1"/>
</dbReference>
<sequence>MPNSLNSTQGNKKAKGFSVRRILPIVILAAVIAAVYASGVGDYVSFAALSENLDMLQSFVAENTVVALLVLVLFYAVGTAVSLPAMGIVSIASGVIFGLWLGFFGVLMGATLGATAIFLIVRTSLGDALRTKVGPWLGKFESGFQKDAFNYLLALRLVPVFPFWVLNIAPALLGVRLKSYVAATALGIIPGTFVFVWVGKGAAETIRLGNKVDATELLFQPHVIGPLVGLALLSLIPVILRKIRGGRSVGTPINGES</sequence>
<feature type="transmembrane region" description="Helical" evidence="6">
    <location>
        <begin position="148"/>
        <end position="173"/>
    </location>
</feature>
<evidence type="ECO:0000256" key="4">
    <source>
        <dbReference type="ARBA" id="ARBA00022989"/>
    </source>
</evidence>
<dbReference type="RefSeq" id="WP_150000141.1">
    <property type="nucleotide sequence ID" value="NZ_BKCL01000003.1"/>
</dbReference>
<feature type="transmembrane region" description="Helical" evidence="6">
    <location>
        <begin position="64"/>
        <end position="83"/>
    </location>
</feature>
<evidence type="ECO:0000256" key="3">
    <source>
        <dbReference type="ARBA" id="ARBA00022692"/>
    </source>
</evidence>
<evidence type="ECO:0000256" key="5">
    <source>
        <dbReference type="ARBA" id="ARBA00023136"/>
    </source>
</evidence>
<evidence type="ECO:0000256" key="1">
    <source>
        <dbReference type="ARBA" id="ARBA00004651"/>
    </source>
</evidence>
<dbReference type="PANTHER" id="PTHR12677:SF59">
    <property type="entry name" value="GOLGI APPARATUS MEMBRANE PROTEIN TVP38-RELATED"/>
    <property type="match status" value="1"/>
</dbReference>
<organism evidence="8 9">
    <name type="scientific">Iodidimonas gelatinilytica</name>
    <dbReference type="NCBI Taxonomy" id="1236966"/>
    <lineage>
        <taxon>Bacteria</taxon>
        <taxon>Pseudomonadati</taxon>
        <taxon>Pseudomonadota</taxon>
        <taxon>Alphaproteobacteria</taxon>
        <taxon>Iodidimonadales</taxon>
        <taxon>Iodidimonadaceae</taxon>
        <taxon>Iodidimonas</taxon>
    </lineage>
</organism>
<keyword evidence="4 6" id="KW-1133">Transmembrane helix</keyword>
<keyword evidence="3 6" id="KW-0812">Transmembrane</keyword>
<comment type="similarity">
    <text evidence="6">Belongs to the TVP38/TMEM64 family.</text>
</comment>
<dbReference type="Pfam" id="PF09335">
    <property type="entry name" value="VTT_dom"/>
    <property type="match status" value="1"/>
</dbReference>
<gene>
    <name evidence="8" type="ORF">JCM17844_13620</name>
</gene>
<name>A0A5A7MRU5_9PROT</name>
<feature type="transmembrane region" description="Helical" evidence="6">
    <location>
        <begin position="95"/>
        <end position="121"/>
    </location>
</feature>
<dbReference type="EMBL" id="BKCL01000003">
    <property type="protein sequence ID" value="GEQ97725.1"/>
    <property type="molecule type" value="Genomic_DNA"/>
</dbReference>
<evidence type="ECO:0000313" key="9">
    <source>
        <dbReference type="Proteomes" id="UP000322084"/>
    </source>
</evidence>
<accession>A0A5A7MRU5</accession>
<dbReference type="InterPro" id="IPR015414">
    <property type="entry name" value="TMEM64"/>
</dbReference>
<feature type="transmembrane region" description="Helical" evidence="6">
    <location>
        <begin position="180"/>
        <end position="199"/>
    </location>
</feature>
<evidence type="ECO:0000256" key="2">
    <source>
        <dbReference type="ARBA" id="ARBA00022475"/>
    </source>
</evidence>
<evidence type="ECO:0000259" key="7">
    <source>
        <dbReference type="Pfam" id="PF09335"/>
    </source>
</evidence>
<keyword evidence="2 6" id="KW-1003">Cell membrane</keyword>
<keyword evidence="5 6" id="KW-0472">Membrane</keyword>
<evidence type="ECO:0000256" key="6">
    <source>
        <dbReference type="RuleBase" id="RU366058"/>
    </source>
</evidence>
<comment type="subcellular location">
    <subcellularLocation>
        <location evidence="1 6">Cell membrane</location>
        <topology evidence="1 6">Multi-pass membrane protein</topology>
    </subcellularLocation>
</comment>
<feature type="domain" description="VTT" evidence="7">
    <location>
        <begin position="88"/>
        <end position="199"/>
    </location>
</feature>
<dbReference type="InterPro" id="IPR032816">
    <property type="entry name" value="VTT_dom"/>
</dbReference>
<dbReference type="Proteomes" id="UP000322084">
    <property type="component" value="Unassembled WGS sequence"/>
</dbReference>
<protein>
    <recommendedName>
        <fullName evidence="6">TVP38/TMEM64 family membrane protein</fullName>
    </recommendedName>
</protein>
<feature type="transmembrane region" description="Helical" evidence="6">
    <location>
        <begin position="21"/>
        <end position="44"/>
    </location>
</feature>
<proteinExistence type="inferred from homology"/>
<reference evidence="8 9" key="1">
    <citation type="submission" date="2019-09" db="EMBL/GenBank/DDBJ databases">
        <title>NBRP : Genome information of microbial organism related human and environment.</title>
        <authorList>
            <person name="Hattori M."/>
            <person name="Oshima K."/>
            <person name="Inaba H."/>
            <person name="Suda W."/>
            <person name="Sakamoto M."/>
            <person name="Iino T."/>
            <person name="Kitahara M."/>
            <person name="Oshida Y."/>
            <person name="Iida T."/>
            <person name="Kudo T."/>
            <person name="Itoh T."/>
            <person name="Ohkuma M."/>
        </authorList>
    </citation>
    <scope>NUCLEOTIDE SEQUENCE [LARGE SCALE GENOMIC DNA]</scope>
    <source>
        <strain evidence="8 9">Hi-2</strain>
    </source>
</reference>
<dbReference type="GO" id="GO:0005886">
    <property type="term" value="C:plasma membrane"/>
    <property type="evidence" value="ECO:0007669"/>
    <property type="project" value="UniProtKB-SubCell"/>
</dbReference>
<dbReference type="AlphaFoldDB" id="A0A5A7MRU5"/>
<evidence type="ECO:0000313" key="8">
    <source>
        <dbReference type="EMBL" id="GEQ97725.1"/>
    </source>
</evidence>
<feature type="transmembrane region" description="Helical" evidence="6">
    <location>
        <begin position="219"/>
        <end position="240"/>
    </location>
</feature>